<dbReference type="InterPro" id="IPR053927">
    <property type="entry name" value="FlgK_helical"/>
</dbReference>
<evidence type="ECO:0000256" key="5">
    <source>
        <dbReference type="ARBA" id="ARBA00022525"/>
    </source>
</evidence>
<name>A0ABN3GNP9_9ACTN</name>
<evidence type="ECO:0000313" key="10">
    <source>
        <dbReference type="EMBL" id="GAA2356739.1"/>
    </source>
</evidence>
<feature type="domain" description="Flagellar basal body rod protein N-terminal" evidence="7">
    <location>
        <begin position="7"/>
        <end position="36"/>
    </location>
</feature>
<evidence type="ECO:0000259" key="7">
    <source>
        <dbReference type="Pfam" id="PF00460"/>
    </source>
</evidence>
<evidence type="ECO:0000259" key="9">
    <source>
        <dbReference type="Pfam" id="PF22638"/>
    </source>
</evidence>
<evidence type="ECO:0000256" key="1">
    <source>
        <dbReference type="ARBA" id="ARBA00004365"/>
    </source>
</evidence>
<evidence type="ECO:0000256" key="2">
    <source>
        <dbReference type="ARBA" id="ARBA00004613"/>
    </source>
</evidence>
<dbReference type="InterPro" id="IPR010930">
    <property type="entry name" value="Flg_bb/hook_C_dom"/>
</dbReference>
<dbReference type="InterPro" id="IPR002371">
    <property type="entry name" value="FlgK"/>
</dbReference>
<dbReference type="EMBL" id="BAAARV010000039">
    <property type="protein sequence ID" value="GAA2356739.1"/>
    <property type="molecule type" value="Genomic_DNA"/>
</dbReference>
<comment type="subcellular location">
    <subcellularLocation>
        <location evidence="1">Bacterial flagellum</location>
    </subcellularLocation>
    <subcellularLocation>
        <location evidence="2">Secreted</location>
    </subcellularLocation>
</comment>
<keyword evidence="5" id="KW-0964">Secreted</keyword>
<accession>A0ABN3GNP9</accession>
<evidence type="ECO:0000256" key="3">
    <source>
        <dbReference type="ARBA" id="ARBA00009677"/>
    </source>
</evidence>
<feature type="domain" description="Flagellar hook-associated protein FlgK helical" evidence="9">
    <location>
        <begin position="100"/>
        <end position="330"/>
    </location>
</feature>
<comment type="caution">
    <text evidence="10">The sequence shown here is derived from an EMBL/GenBank/DDBJ whole genome shotgun (WGS) entry which is preliminary data.</text>
</comment>
<reference evidence="10 11" key="1">
    <citation type="journal article" date="2019" name="Int. J. Syst. Evol. Microbiol.">
        <title>The Global Catalogue of Microorganisms (GCM) 10K type strain sequencing project: providing services to taxonomists for standard genome sequencing and annotation.</title>
        <authorList>
            <consortium name="The Broad Institute Genomics Platform"/>
            <consortium name="The Broad Institute Genome Sequencing Center for Infectious Disease"/>
            <person name="Wu L."/>
            <person name="Ma J."/>
        </authorList>
    </citation>
    <scope>NUCLEOTIDE SEQUENCE [LARGE SCALE GENOMIC DNA]</scope>
    <source>
        <strain evidence="10 11">JCM 3272</strain>
    </source>
</reference>
<dbReference type="RefSeq" id="WP_344614895.1">
    <property type="nucleotide sequence ID" value="NZ_BAAARV010000039.1"/>
</dbReference>
<keyword evidence="6" id="KW-0975">Bacterial flagellum</keyword>
<dbReference type="NCBIfam" id="TIGR02492">
    <property type="entry name" value="flgK_ends"/>
    <property type="match status" value="1"/>
</dbReference>
<feature type="domain" description="Flagellar basal-body/hook protein C-terminal" evidence="8">
    <location>
        <begin position="432"/>
        <end position="471"/>
    </location>
</feature>
<proteinExistence type="inferred from homology"/>
<evidence type="ECO:0000256" key="4">
    <source>
        <dbReference type="ARBA" id="ARBA00016244"/>
    </source>
</evidence>
<evidence type="ECO:0000313" key="11">
    <source>
        <dbReference type="Proteomes" id="UP001501444"/>
    </source>
</evidence>
<keyword evidence="10" id="KW-0282">Flagellum</keyword>
<protein>
    <recommendedName>
        <fullName evidence="4">Flagellar hook-associated protein 1</fullName>
    </recommendedName>
</protein>
<keyword evidence="11" id="KW-1185">Reference proteome</keyword>
<dbReference type="Proteomes" id="UP001501444">
    <property type="component" value="Unassembled WGS sequence"/>
</dbReference>
<evidence type="ECO:0000256" key="6">
    <source>
        <dbReference type="ARBA" id="ARBA00023143"/>
    </source>
</evidence>
<dbReference type="Pfam" id="PF06429">
    <property type="entry name" value="Flg_bbr_C"/>
    <property type="match status" value="1"/>
</dbReference>
<keyword evidence="10" id="KW-0969">Cilium</keyword>
<dbReference type="PANTHER" id="PTHR30033">
    <property type="entry name" value="FLAGELLAR HOOK-ASSOCIATED PROTEIN 1"/>
    <property type="match status" value="1"/>
</dbReference>
<dbReference type="PANTHER" id="PTHR30033:SF1">
    <property type="entry name" value="FLAGELLAR HOOK-ASSOCIATED PROTEIN 1"/>
    <property type="match status" value="1"/>
</dbReference>
<gene>
    <name evidence="10" type="primary">flgK</name>
    <name evidence="10" type="ORF">GCM10010170_049750</name>
</gene>
<organism evidence="10 11">
    <name type="scientific">Dactylosporangium salmoneum</name>
    <dbReference type="NCBI Taxonomy" id="53361"/>
    <lineage>
        <taxon>Bacteria</taxon>
        <taxon>Bacillati</taxon>
        <taxon>Actinomycetota</taxon>
        <taxon>Actinomycetes</taxon>
        <taxon>Micromonosporales</taxon>
        <taxon>Micromonosporaceae</taxon>
        <taxon>Dactylosporangium</taxon>
    </lineage>
</organism>
<dbReference type="SUPFAM" id="SSF64518">
    <property type="entry name" value="Phase 1 flagellin"/>
    <property type="match status" value="1"/>
</dbReference>
<comment type="similarity">
    <text evidence="3">Belongs to the flagella basal body rod proteins family.</text>
</comment>
<evidence type="ECO:0000259" key="8">
    <source>
        <dbReference type="Pfam" id="PF06429"/>
    </source>
</evidence>
<dbReference type="Pfam" id="PF22638">
    <property type="entry name" value="FlgK_D1"/>
    <property type="match status" value="1"/>
</dbReference>
<keyword evidence="10" id="KW-0966">Cell projection</keyword>
<dbReference type="Pfam" id="PF00460">
    <property type="entry name" value="Flg_bb_rod"/>
    <property type="match status" value="1"/>
</dbReference>
<sequence length="473" mass="50188">MSTFSSLNAALSALYAQRRALDLTGQNIANANTVGYSRQRVELAPAEAISTPARWSTSRGVGDGVRITDTTRLHNEFMAARTRTERGTNEYLQAQSTVFATIEQTLGEPSDTGLQAQLSDYWNAWSDVANRPGDVSARTQLLSRGNTVAATLQTDRQNLDAFFGATREQLDADVNVVNQTADGVADLNGRIALAKAGGMPTNELADRRDQLVLQLSELTGATGRLKTDGTVDVALGGNLLVQGNFARPLEAVGSTTVDGRGVNPVRVQFTDNDNNPSNNPPAEISSGKIASHLEALTQTIPGAVAGLDRVAGLLIQSVNAQHAEGWDITTTPPSTTPTPQQGGAFFSGTNAKDIAVAITDPTKIAASSTASTPYQGDNANAMADVVSKDPQGADTQYRNFVVDIGIQAQTVNRRADAQQVISDDVTADEQAESGVSLDEEMTNMLMFQRAYEAAAKVISTVDTTLDTLINMKR</sequence>
<dbReference type="InterPro" id="IPR001444">
    <property type="entry name" value="Flag_bb_rod_N"/>
</dbReference>